<comment type="caution">
    <text evidence="1">The sequence shown here is derived from an EMBL/GenBank/DDBJ whole genome shotgun (WGS) entry which is preliminary data.</text>
</comment>
<proteinExistence type="predicted"/>
<accession>A0ABP7QSW3</accession>
<organism evidence="1 2">
    <name type="scientific">Streptomyces marokkonensis</name>
    <dbReference type="NCBI Taxonomy" id="324855"/>
    <lineage>
        <taxon>Bacteria</taxon>
        <taxon>Bacillati</taxon>
        <taxon>Actinomycetota</taxon>
        <taxon>Actinomycetes</taxon>
        <taxon>Kitasatosporales</taxon>
        <taxon>Streptomycetaceae</taxon>
        <taxon>Streptomyces</taxon>
    </lineage>
</organism>
<sequence length="111" mass="11631">MTSEAVTAESAGTWNLGGPPVRSVGFDATLLTGGAAFHLGTASDGERAVAVLRRAVELGVDHIDGTGRGALTGRAHARYTVHTPSRMMCRFFNSRTSCHACTVSGRTRNQA</sequence>
<protein>
    <submittedName>
        <fullName evidence="1">Uncharacterized protein</fullName>
    </submittedName>
</protein>
<dbReference type="EMBL" id="BAABCQ010000075">
    <property type="protein sequence ID" value="GAA3987503.1"/>
    <property type="molecule type" value="Genomic_DNA"/>
</dbReference>
<gene>
    <name evidence="1" type="ORF">GCM10022384_39320</name>
</gene>
<evidence type="ECO:0000313" key="1">
    <source>
        <dbReference type="EMBL" id="GAA3987503.1"/>
    </source>
</evidence>
<evidence type="ECO:0000313" key="2">
    <source>
        <dbReference type="Proteomes" id="UP001500034"/>
    </source>
</evidence>
<name>A0ABP7QSW3_9ACTN</name>
<reference evidence="2" key="1">
    <citation type="journal article" date="2019" name="Int. J. Syst. Evol. Microbiol.">
        <title>The Global Catalogue of Microorganisms (GCM) 10K type strain sequencing project: providing services to taxonomists for standard genome sequencing and annotation.</title>
        <authorList>
            <consortium name="The Broad Institute Genomics Platform"/>
            <consortium name="The Broad Institute Genome Sequencing Center for Infectious Disease"/>
            <person name="Wu L."/>
            <person name="Ma J."/>
        </authorList>
    </citation>
    <scope>NUCLEOTIDE SEQUENCE [LARGE SCALE GENOMIC DNA]</scope>
    <source>
        <strain evidence="2">JCM 17027</strain>
    </source>
</reference>
<dbReference type="Proteomes" id="UP001500034">
    <property type="component" value="Unassembled WGS sequence"/>
</dbReference>
<keyword evidence="2" id="KW-1185">Reference proteome</keyword>